<gene>
    <name evidence="2" type="ORF">KTT_50650</name>
</gene>
<organism evidence="2 3">
    <name type="scientific">Tengunoibacter tsumagoiensis</name>
    <dbReference type="NCBI Taxonomy" id="2014871"/>
    <lineage>
        <taxon>Bacteria</taxon>
        <taxon>Bacillati</taxon>
        <taxon>Chloroflexota</taxon>
        <taxon>Ktedonobacteria</taxon>
        <taxon>Ktedonobacterales</taxon>
        <taxon>Dictyobacteraceae</taxon>
        <taxon>Tengunoibacter</taxon>
    </lineage>
</organism>
<name>A0A402A883_9CHLR</name>
<dbReference type="GO" id="GO:0008703">
    <property type="term" value="F:5-amino-6-(5-phosphoribosylamino)uracil reductase activity"/>
    <property type="evidence" value="ECO:0007669"/>
    <property type="project" value="InterPro"/>
</dbReference>
<dbReference type="InterPro" id="IPR050765">
    <property type="entry name" value="Riboflavin_Biosynth_HTPR"/>
</dbReference>
<dbReference type="OrthoDB" id="195113at2"/>
<dbReference type="Proteomes" id="UP000287352">
    <property type="component" value="Unassembled WGS sequence"/>
</dbReference>
<dbReference type="PANTHER" id="PTHR38011:SF2">
    <property type="entry name" value="BIFUNCTIONAL DEAMINASE-REDUCTASE DOMAIN PROTEIN"/>
    <property type="match status" value="1"/>
</dbReference>
<dbReference type="InterPro" id="IPR024072">
    <property type="entry name" value="DHFR-like_dom_sf"/>
</dbReference>
<feature type="domain" description="Bacterial bifunctional deaminase-reductase C-terminal" evidence="1">
    <location>
        <begin position="2"/>
        <end position="182"/>
    </location>
</feature>
<keyword evidence="3" id="KW-1185">Reference proteome</keyword>
<reference evidence="3" key="1">
    <citation type="submission" date="2018-12" db="EMBL/GenBank/DDBJ databases">
        <title>Tengunoibacter tsumagoiensis gen. nov., sp. nov., Dictyobacter kobayashii sp. nov., D. alpinus sp. nov., and D. joshuensis sp. nov. and description of Dictyobacteraceae fam. nov. within the order Ktedonobacterales isolated from Tengu-no-mugimeshi.</title>
        <authorList>
            <person name="Wang C.M."/>
            <person name="Zheng Y."/>
            <person name="Sakai Y."/>
            <person name="Toyoda A."/>
            <person name="Minakuchi Y."/>
            <person name="Abe K."/>
            <person name="Yokota A."/>
            <person name="Yabe S."/>
        </authorList>
    </citation>
    <scope>NUCLEOTIDE SEQUENCE [LARGE SCALE GENOMIC DNA]</scope>
    <source>
        <strain evidence="3">Uno3</strain>
    </source>
</reference>
<dbReference type="GO" id="GO:0009231">
    <property type="term" value="P:riboflavin biosynthetic process"/>
    <property type="evidence" value="ECO:0007669"/>
    <property type="project" value="InterPro"/>
</dbReference>
<dbReference type="EMBL" id="BIFR01000002">
    <property type="protein sequence ID" value="GCE15206.1"/>
    <property type="molecule type" value="Genomic_DNA"/>
</dbReference>
<evidence type="ECO:0000259" key="1">
    <source>
        <dbReference type="Pfam" id="PF01872"/>
    </source>
</evidence>
<evidence type="ECO:0000313" key="2">
    <source>
        <dbReference type="EMBL" id="GCE15206.1"/>
    </source>
</evidence>
<evidence type="ECO:0000313" key="3">
    <source>
        <dbReference type="Proteomes" id="UP000287352"/>
    </source>
</evidence>
<dbReference type="Pfam" id="PF01872">
    <property type="entry name" value="RibD_C"/>
    <property type="match status" value="1"/>
</dbReference>
<protein>
    <submittedName>
        <fullName evidence="2">Dihydrofolate reductase</fullName>
    </submittedName>
</protein>
<dbReference type="InterPro" id="IPR002734">
    <property type="entry name" value="RibDG_C"/>
</dbReference>
<dbReference type="AlphaFoldDB" id="A0A402A883"/>
<proteinExistence type="predicted"/>
<dbReference type="PANTHER" id="PTHR38011">
    <property type="entry name" value="DIHYDROFOLATE REDUCTASE FAMILY PROTEIN (AFU_ORTHOLOGUE AFUA_8G06820)"/>
    <property type="match status" value="1"/>
</dbReference>
<comment type="caution">
    <text evidence="2">The sequence shown here is derived from an EMBL/GenBank/DDBJ whole genome shotgun (WGS) entry which is preliminary data.</text>
</comment>
<dbReference type="RefSeq" id="WP_126582696.1">
    <property type="nucleotide sequence ID" value="NZ_BIFR01000002.1"/>
</dbReference>
<dbReference type="SUPFAM" id="SSF53597">
    <property type="entry name" value="Dihydrofolate reductase-like"/>
    <property type="match status" value="1"/>
</dbReference>
<accession>A0A402A883</accession>
<sequence length="201" mass="22155">MRKVIALEFVTLDGVIQAGGGPEEDTSGGFKYGGWQDPYSDHVLGTVMKKQMSMPFDLLLGRTTFDIWESYWPYHVDQWPSVSTATKYVASNTRTSSQWQPSVFFGGDITEKVSQLKQESGPNLHVYGSAHLLQTLMKHDLVDAFWLKIYPLTLGSGKKLFTDGTIPAAFKMTESHISPNGIIIVNYERAGAVTAATISAS</sequence>
<dbReference type="Gene3D" id="3.40.430.10">
    <property type="entry name" value="Dihydrofolate Reductase, subunit A"/>
    <property type="match status" value="1"/>
</dbReference>